<gene>
    <name evidence="1" type="ORF">HGG76_07705</name>
</gene>
<proteinExistence type="predicted"/>
<reference evidence="1 2" key="1">
    <citation type="submission" date="2020-04" db="EMBL/GenBank/DDBJ databases">
        <title>Whole genome sequencing of clinical and environmental type strains of Ochrobactrum.</title>
        <authorList>
            <person name="Dharne M."/>
        </authorList>
    </citation>
    <scope>NUCLEOTIDE SEQUENCE [LARGE SCALE GENOMIC DNA]</scope>
    <source>
        <strain evidence="1 2">DSM 13340</strain>
    </source>
</reference>
<evidence type="ECO:0000313" key="2">
    <source>
        <dbReference type="Proteomes" id="UP000558475"/>
    </source>
</evidence>
<protein>
    <submittedName>
        <fullName evidence="1">Uncharacterized protein</fullName>
    </submittedName>
</protein>
<comment type="caution">
    <text evidence="1">The sequence shown here is derived from an EMBL/GenBank/DDBJ whole genome shotgun (WGS) entry which is preliminary data.</text>
</comment>
<evidence type="ECO:0000313" key="1">
    <source>
        <dbReference type="EMBL" id="NKW09588.1"/>
    </source>
</evidence>
<dbReference type="AlphaFoldDB" id="A0A7X6FPJ9"/>
<accession>A0A7X6FPJ9</accession>
<sequence>MKYQSVKDIARNSLVLAVTLGRPYMPTSLTQAMLSSHQQEALMIAL</sequence>
<dbReference type="EMBL" id="JAAXZB010000001">
    <property type="protein sequence ID" value="NKW09588.1"/>
    <property type="molecule type" value="Genomic_DNA"/>
</dbReference>
<dbReference type="Proteomes" id="UP000558475">
    <property type="component" value="Unassembled WGS sequence"/>
</dbReference>
<organism evidence="1 2">
    <name type="scientific">Brucella tritici</name>
    <dbReference type="NCBI Taxonomy" id="94626"/>
    <lineage>
        <taxon>Bacteria</taxon>
        <taxon>Pseudomonadati</taxon>
        <taxon>Pseudomonadota</taxon>
        <taxon>Alphaproteobacteria</taxon>
        <taxon>Hyphomicrobiales</taxon>
        <taxon>Brucellaceae</taxon>
        <taxon>Brucella/Ochrobactrum group</taxon>
        <taxon>Brucella</taxon>
    </lineage>
</organism>
<name>A0A7X6FPJ9_9HYPH</name>